<protein>
    <recommendedName>
        <fullName evidence="3">50S ribosomal protein L6</fullName>
    </recommendedName>
</protein>
<name>A0ABX4MJC2_9HYPH</name>
<keyword evidence="1 4" id="KW-0689">Ribosomal protein</keyword>
<dbReference type="Gene3D" id="3.90.930.12">
    <property type="entry name" value="Ribosomal protein L6, alpha-beta domain"/>
    <property type="match status" value="1"/>
</dbReference>
<dbReference type="InterPro" id="IPR000702">
    <property type="entry name" value="Ribosomal_uL6-like"/>
</dbReference>
<dbReference type="EMBL" id="NXGP01000077">
    <property type="protein sequence ID" value="PIM95617.1"/>
    <property type="molecule type" value="Genomic_DNA"/>
</dbReference>
<gene>
    <name evidence="4" type="primary">rplF</name>
    <name evidence="4" type="ORF">trycra_148</name>
</gene>
<dbReference type="GO" id="GO:0005840">
    <property type="term" value="C:ribosome"/>
    <property type="evidence" value="ECO:0007669"/>
    <property type="project" value="UniProtKB-KW"/>
</dbReference>
<dbReference type="InterPro" id="IPR019906">
    <property type="entry name" value="Ribosomal_uL6_bac-type"/>
</dbReference>
<evidence type="ECO:0000313" key="4">
    <source>
        <dbReference type="EMBL" id="PIM95617.1"/>
    </source>
</evidence>
<reference evidence="4" key="1">
    <citation type="submission" date="2017-09" db="EMBL/GenBank/DDBJ databases">
        <authorList>
            <person name="Campbell M.A."/>
            <person name="Lukasik P."/>
            <person name="Simon C."/>
            <person name="McCutcheon J.P."/>
        </authorList>
    </citation>
    <scope>NUCLEOTIDE SEQUENCE [LARGE SCALE GENOMIC DNA]</scope>
    <source>
        <strain evidence="4">TRYCRA</strain>
    </source>
</reference>
<organism evidence="4 5">
    <name type="scientific">Candidatus Hodgkinia cicadicola</name>
    <dbReference type="NCBI Taxonomy" id="573658"/>
    <lineage>
        <taxon>Bacteria</taxon>
        <taxon>Pseudomonadati</taxon>
        <taxon>Pseudomonadota</taxon>
        <taxon>Alphaproteobacteria</taxon>
        <taxon>Hyphomicrobiales</taxon>
        <taxon>Candidatus Hodgkinia</taxon>
    </lineage>
</organism>
<dbReference type="PANTHER" id="PTHR11655:SF14">
    <property type="entry name" value="LARGE RIBOSOMAL SUBUNIT PROTEIN UL6M"/>
    <property type="match status" value="1"/>
</dbReference>
<accession>A0ABX4MJC2</accession>
<keyword evidence="5" id="KW-1185">Reference proteome</keyword>
<evidence type="ECO:0000256" key="2">
    <source>
        <dbReference type="ARBA" id="ARBA00023274"/>
    </source>
</evidence>
<evidence type="ECO:0000313" key="5">
    <source>
        <dbReference type="Proteomes" id="UP000228979"/>
    </source>
</evidence>
<dbReference type="SUPFAM" id="SSF56053">
    <property type="entry name" value="Ribosomal protein L6"/>
    <property type="match status" value="1"/>
</dbReference>
<dbReference type="PRINTS" id="PR00059">
    <property type="entry name" value="RIBOSOMALL6"/>
</dbReference>
<keyword evidence="2" id="KW-0687">Ribonucleoprotein</keyword>
<dbReference type="Proteomes" id="UP000228979">
    <property type="component" value="Unassembled WGS sequence"/>
</dbReference>
<evidence type="ECO:0000256" key="1">
    <source>
        <dbReference type="ARBA" id="ARBA00022980"/>
    </source>
</evidence>
<comment type="caution">
    <text evidence="4">The sequence shown here is derived from an EMBL/GenBank/DDBJ whole genome shotgun (WGS) entry which is preliminary data.</text>
</comment>
<dbReference type="PANTHER" id="PTHR11655">
    <property type="entry name" value="60S/50S RIBOSOMAL PROTEIN L6/L9"/>
    <property type="match status" value="1"/>
</dbReference>
<dbReference type="InterPro" id="IPR036789">
    <property type="entry name" value="Ribosomal_uL6-like_a/b-dom_sf"/>
</dbReference>
<sequence length="165" mass="18700">MVLSRKILMYIIPKHVRFCLKGSKVQMIGLIGDVLLNDRLFVKHNCIVICLRDSRCCLCKLTNDIKGVRHGHIKWLVLRGIGYKIAKQANDLELRLGFSHSVFFPLEDSTCVFVFNNNKLKICGPCLNRVSLIAGNIRMLAKVNVYKGSGIINRGKTFKLKVGKR</sequence>
<proteinExistence type="predicted"/>
<evidence type="ECO:0000256" key="3">
    <source>
        <dbReference type="ARBA" id="ARBA00035454"/>
    </source>
</evidence>